<reference evidence="4" key="1">
    <citation type="submission" date="2016-11" db="EMBL/GenBank/DDBJ databases">
        <title>Halolamina sediminis sp. nov., an extremely halophilic archaeon isolated from solar salt.</title>
        <authorList>
            <person name="Koh H.-W."/>
            <person name="Rani S."/>
            <person name="Park S.-J."/>
        </authorList>
    </citation>
    <scope>NUCLEOTIDE SEQUENCE [LARGE SCALE GENOMIC DNA]</scope>
    <source>
        <strain evidence="4">Hb3</strain>
    </source>
</reference>
<dbReference type="KEGG" id="hsi:BOX17_03630"/>
<feature type="domain" description="Inner membrane protein YgaP-like transmembrane" evidence="2">
    <location>
        <begin position="1"/>
        <end position="62"/>
    </location>
</feature>
<dbReference type="AlphaFoldDB" id="A0A1J0VDL3"/>
<dbReference type="RefSeq" id="WP_071942108.1">
    <property type="nucleotide sequence ID" value="NZ_CP018139.1"/>
</dbReference>
<keyword evidence="4" id="KW-1185">Reference proteome</keyword>
<sequence>MKKNVGGIDKIVRIVIGAILIGMAITGMIGAWGWIGVVPLATGLLNTCPAYRLLGISTCKEQK</sequence>
<feature type="transmembrane region" description="Helical" evidence="1">
    <location>
        <begin position="12"/>
        <end position="35"/>
    </location>
</feature>
<dbReference type="EMBL" id="CP018139">
    <property type="protein sequence ID" value="APE30121.1"/>
    <property type="molecule type" value="Genomic_DNA"/>
</dbReference>
<gene>
    <name evidence="3" type="ORF">BOX17_03630</name>
</gene>
<keyword evidence="1" id="KW-0472">Membrane</keyword>
<dbReference type="OrthoDB" id="9804804at2"/>
<dbReference type="InterPro" id="IPR021309">
    <property type="entry name" value="YgaP-like_TM"/>
</dbReference>
<organism evidence="3 4">
    <name type="scientific">Halomonas aestuarii</name>
    <dbReference type="NCBI Taxonomy" id="1897729"/>
    <lineage>
        <taxon>Bacteria</taxon>
        <taxon>Pseudomonadati</taxon>
        <taxon>Pseudomonadota</taxon>
        <taxon>Gammaproteobacteria</taxon>
        <taxon>Oceanospirillales</taxon>
        <taxon>Halomonadaceae</taxon>
        <taxon>Halomonas</taxon>
    </lineage>
</organism>
<evidence type="ECO:0000256" key="1">
    <source>
        <dbReference type="SAM" id="Phobius"/>
    </source>
</evidence>
<evidence type="ECO:0000259" key="2">
    <source>
        <dbReference type="Pfam" id="PF11127"/>
    </source>
</evidence>
<keyword evidence="1" id="KW-1133">Transmembrane helix</keyword>
<dbReference type="Proteomes" id="UP000181985">
    <property type="component" value="Chromosome"/>
</dbReference>
<dbReference type="Pfam" id="PF11127">
    <property type="entry name" value="YgaP-like_TM"/>
    <property type="match status" value="1"/>
</dbReference>
<name>A0A1J0VDL3_9GAMM</name>
<keyword evidence="1" id="KW-0812">Transmembrane</keyword>
<protein>
    <recommendedName>
        <fullName evidence="2">Inner membrane protein YgaP-like transmembrane domain-containing protein</fullName>
    </recommendedName>
</protein>
<evidence type="ECO:0000313" key="3">
    <source>
        <dbReference type="EMBL" id="APE30121.1"/>
    </source>
</evidence>
<accession>A0A1J0VDL3</accession>
<evidence type="ECO:0000313" key="4">
    <source>
        <dbReference type="Proteomes" id="UP000181985"/>
    </source>
</evidence>
<proteinExistence type="predicted"/>